<proteinExistence type="predicted"/>
<dbReference type="Proteomes" id="UP000693972">
    <property type="component" value="Unassembled WGS sequence"/>
</dbReference>
<keyword evidence="2" id="KW-1185">Reference proteome</keyword>
<dbReference type="InterPro" id="IPR036102">
    <property type="entry name" value="OsmC/Ohrsf"/>
</dbReference>
<dbReference type="InterPro" id="IPR015946">
    <property type="entry name" value="KH_dom-like_a/b"/>
</dbReference>
<dbReference type="EMBL" id="JAIMBW010000001">
    <property type="protein sequence ID" value="MBY4895024.1"/>
    <property type="molecule type" value="Genomic_DNA"/>
</dbReference>
<dbReference type="AlphaFoldDB" id="A0A975TU23"/>
<dbReference type="SUPFAM" id="SSF82784">
    <property type="entry name" value="OsmC-like"/>
    <property type="match status" value="1"/>
</dbReference>
<dbReference type="RefSeq" id="WP_257894496.1">
    <property type="nucleotide sequence ID" value="NZ_JAIMBW010000001.1"/>
</dbReference>
<dbReference type="PANTHER" id="PTHR42830:SF2">
    <property type="entry name" value="OSMC_OHR FAMILY PROTEIN"/>
    <property type="match status" value="1"/>
</dbReference>
<dbReference type="EMBL" id="CP078073">
    <property type="protein sequence ID" value="QXL87633.1"/>
    <property type="molecule type" value="Genomic_DNA"/>
</dbReference>
<reference evidence="1 2" key="1">
    <citation type="submission" date="2021-07" db="EMBL/GenBank/DDBJ databases">
        <title>Karlodiniumbacter phycospheric gen. nov., sp. nov., a phycosphere bacterium isolated from karlodinium veneficum.</title>
        <authorList>
            <person name="Peng Y."/>
            <person name="Jiang L."/>
            <person name="Lee J."/>
        </authorList>
    </citation>
    <scope>NUCLEOTIDE SEQUENCE</scope>
    <source>
        <strain evidence="1 2">N5</strain>
    </source>
</reference>
<sequence length="151" mass="16647">MHEARVIWQSSGDFAANRYTRGHMWRFDGGAEVAASASPSVVPEPMSNAAAVDPEEAFIASISSCHMLWFLDFARQAGFEPRRYEDRATGALVRKDGTTWIPRVDLNILVTWAVAPDADTHTALHDQAHHACFIANSVKTEIVVNLLEDAP</sequence>
<dbReference type="InterPro" id="IPR003718">
    <property type="entry name" value="OsmC/Ohr_fam"/>
</dbReference>
<accession>A0A975TU23</accession>
<protein>
    <submittedName>
        <fullName evidence="1">OsmC family protein</fullName>
    </submittedName>
</protein>
<evidence type="ECO:0000313" key="2">
    <source>
        <dbReference type="Proteomes" id="UP000693972"/>
    </source>
</evidence>
<dbReference type="Gene3D" id="3.30.300.20">
    <property type="match status" value="1"/>
</dbReference>
<name>A0A975TU23_9RHOB</name>
<dbReference type="Pfam" id="PF02566">
    <property type="entry name" value="OsmC"/>
    <property type="match status" value="1"/>
</dbReference>
<organism evidence="1">
    <name type="scientific">Gymnodinialimonas phycosphaerae</name>
    <dbReference type="NCBI Taxonomy" id="2841589"/>
    <lineage>
        <taxon>Bacteria</taxon>
        <taxon>Pseudomonadati</taxon>
        <taxon>Pseudomonadota</taxon>
        <taxon>Alphaproteobacteria</taxon>
        <taxon>Rhodobacterales</taxon>
        <taxon>Paracoccaceae</taxon>
        <taxon>Gymnodinialimonas</taxon>
    </lineage>
</organism>
<evidence type="ECO:0000313" key="1">
    <source>
        <dbReference type="EMBL" id="QXL87633.1"/>
    </source>
</evidence>
<gene>
    <name evidence="1" type="ORF">KUL25_19875</name>
</gene>
<dbReference type="PANTHER" id="PTHR42830">
    <property type="entry name" value="OSMOTICALLY INDUCIBLE FAMILY PROTEIN"/>
    <property type="match status" value="1"/>
</dbReference>
<dbReference type="InterPro" id="IPR052707">
    <property type="entry name" value="OsmC_Ohr_Peroxiredoxin"/>
</dbReference>